<dbReference type="Proteomes" id="UP000480185">
    <property type="component" value="Unassembled WGS sequence"/>
</dbReference>
<dbReference type="RefSeq" id="WP_153727657.1">
    <property type="nucleotide sequence ID" value="NZ_WJNH01000002.1"/>
</dbReference>
<proteinExistence type="predicted"/>
<reference evidence="1 2" key="1">
    <citation type="submission" date="2019-11" db="EMBL/GenBank/DDBJ databases">
        <authorList>
            <person name="Li J."/>
        </authorList>
    </citation>
    <scope>NUCLEOTIDE SEQUENCE [LARGE SCALE GENOMIC DNA]</scope>
    <source>
        <strain evidence="1 2">J4</strain>
    </source>
</reference>
<dbReference type="AlphaFoldDB" id="A0A6G1X4J1"/>
<dbReference type="SUPFAM" id="SSF52821">
    <property type="entry name" value="Rhodanese/Cell cycle control phosphatase"/>
    <property type="match status" value="1"/>
</dbReference>
<sequence length="113" mass="13056">MSTLLSIILAILMVLFMYKRYMPVLGIGKIDENYVSYSKEDVAIVDIRSFHKSAQQMVENIHCIPLPYLSRYVYEIPKKDVIIIASDHVEMNLSARILRRKGLCVIGYCLDKE</sequence>
<dbReference type="InterPro" id="IPR036873">
    <property type="entry name" value="Rhodanese-like_dom_sf"/>
</dbReference>
<keyword evidence="2" id="KW-1185">Reference proteome</keyword>
<dbReference type="OrthoDB" id="2967651at2"/>
<comment type="caution">
    <text evidence="1">The sequence shown here is derived from an EMBL/GenBank/DDBJ whole genome shotgun (WGS) entry which is preliminary data.</text>
</comment>
<evidence type="ECO:0000313" key="2">
    <source>
        <dbReference type="Proteomes" id="UP000480185"/>
    </source>
</evidence>
<evidence type="ECO:0000313" key="1">
    <source>
        <dbReference type="EMBL" id="MRG85748.1"/>
    </source>
</evidence>
<name>A0A6G1X4J1_9BACI</name>
<accession>A0A6G1X4J1</accession>
<evidence type="ECO:0008006" key="3">
    <source>
        <dbReference type="Google" id="ProtNLM"/>
    </source>
</evidence>
<protein>
    <recommendedName>
        <fullName evidence="3">Rhodanese-like domain-containing protein</fullName>
    </recommendedName>
</protein>
<dbReference type="EMBL" id="WJNH01000002">
    <property type="protein sequence ID" value="MRG85748.1"/>
    <property type="molecule type" value="Genomic_DNA"/>
</dbReference>
<gene>
    <name evidence="1" type="ORF">GH754_05290</name>
</gene>
<dbReference type="Gene3D" id="3.40.250.10">
    <property type="entry name" value="Rhodanese-like domain"/>
    <property type="match status" value="1"/>
</dbReference>
<organism evidence="1 2">
    <name type="scientific">Salinibacillus xinjiangensis</name>
    <dbReference type="NCBI Taxonomy" id="1229268"/>
    <lineage>
        <taxon>Bacteria</taxon>
        <taxon>Bacillati</taxon>
        <taxon>Bacillota</taxon>
        <taxon>Bacilli</taxon>
        <taxon>Bacillales</taxon>
        <taxon>Bacillaceae</taxon>
        <taxon>Salinibacillus</taxon>
    </lineage>
</organism>